<dbReference type="EnsemblPlants" id="OGLUM02G38060.1">
    <property type="protein sequence ID" value="OGLUM02G38060.1"/>
    <property type="gene ID" value="OGLUM02G38060"/>
</dbReference>
<keyword evidence="1" id="KW-0560">Oxidoreductase</keyword>
<dbReference type="InterPro" id="IPR050425">
    <property type="entry name" value="NAD(P)_dehydrat-like"/>
</dbReference>
<dbReference type="CDD" id="cd08958">
    <property type="entry name" value="FR_SDR_e"/>
    <property type="match status" value="2"/>
</dbReference>
<dbReference type="PANTHER" id="PTHR10366:SF353">
    <property type="entry name" value="CINNAMOYL-COA REDUCTASE 1"/>
    <property type="match status" value="1"/>
</dbReference>
<dbReference type="FunFam" id="3.40.50.720:FF:000219">
    <property type="entry name" value="Cinnamoyl-CoA reductase 1"/>
    <property type="match status" value="2"/>
</dbReference>
<dbReference type="GO" id="GO:0009809">
    <property type="term" value="P:lignin biosynthetic process"/>
    <property type="evidence" value="ECO:0007669"/>
    <property type="project" value="TreeGrafter"/>
</dbReference>
<evidence type="ECO:0000259" key="2">
    <source>
        <dbReference type="Pfam" id="PF01370"/>
    </source>
</evidence>
<dbReference type="GO" id="GO:0016616">
    <property type="term" value="F:oxidoreductase activity, acting on the CH-OH group of donors, NAD or NADP as acceptor"/>
    <property type="evidence" value="ECO:0007669"/>
    <property type="project" value="TreeGrafter"/>
</dbReference>
<accession>A0A0D9YZZ6</accession>
<protein>
    <recommendedName>
        <fullName evidence="2">NAD-dependent epimerase/dehydratase domain-containing protein</fullName>
    </recommendedName>
</protein>
<dbReference type="HOGENOM" id="CLU_007383_9_8_1"/>
<evidence type="ECO:0000256" key="1">
    <source>
        <dbReference type="ARBA" id="ARBA00023002"/>
    </source>
</evidence>
<dbReference type="SUPFAM" id="SSF51735">
    <property type="entry name" value="NAD(P)-binding Rossmann-fold domains"/>
    <property type="match status" value="2"/>
</dbReference>
<organism evidence="3">
    <name type="scientific">Oryza glumipatula</name>
    <dbReference type="NCBI Taxonomy" id="40148"/>
    <lineage>
        <taxon>Eukaryota</taxon>
        <taxon>Viridiplantae</taxon>
        <taxon>Streptophyta</taxon>
        <taxon>Embryophyta</taxon>
        <taxon>Tracheophyta</taxon>
        <taxon>Spermatophyta</taxon>
        <taxon>Magnoliopsida</taxon>
        <taxon>Liliopsida</taxon>
        <taxon>Poales</taxon>
        <taxon>Poaceae</taxon>
        <taxon>BOP clade</taxon>
        <taxon>Oryzoideae</taxon>
        <taxon>Oryzeae</taxon>
        <taxon>Oryzinae</taxon>
        <taxon>Oryza</taxon>
    </lineage>
</organism>
<dbReference type="Gene3D" id="3.40.50.720">
    <property type="entry name" value="NAD(P)-binding Rossmann-like Domain"/>
    <property type="match status" value="2"/>
</dbReference>
<evidence type="ECO:0000313" key="4">
    <source>
        <dbReference type="Proteomes" id="UP000026961"/>
    </source>
</evidence>
<sequence>MSSNFEANNNNGEKQLVCVTGAGGFIGSWVVKELLIRGYHVRGTARDPADSKNAHLLELEGADQRLSLCRADVLDAASLRAAFSGCHGVFHVASPVSNDPDLVPVAVEGTRNVINAAADMGVRRVVFTSSYGAVHMNPSRSPDAVLDETCWSDYEFCKQTDNLYCCAKMMAEMTATEEAAKRGLELAVVVPSMTMGPMLQQTLNFSSNHVARYLMGTKKSYPNAVAAYVDVRDVARAHVLVYERPDARGRYLCIGTVLHRAELLRMLRDLFPQYPATAKCEDDGKPMAKPYKFSNQRLKDLGLEFTPLRKSLHEAVLCMQQKSHLPLIYPVPKLSSTVPRCRSISDTTIKLFNMSCNSAEVAANDGSSNGGEKQQQEEEEVVCVTGAGGFIGSWVVKELLLRGYRVRGTARDPSKNAHLLALDGAGERLTLCRADVLDCESLRAAFAGCHGVFHVASPVSNDPNLVPIAVDGTRNVMNAGADMGVRRVVFTSSYGAVHMNPNRSPDTVLDETCWSDPKFCRQTDVYCYAKTMAEKAAEEEAAKRGVQLAVVLPCVTVGPILQPAINTSINHVVRYLTGAAPTYPNAVAAYVDVRDVARAHALVYERPDASGRYLCIGTVLHRVHLLQMLKELFPQYPVTSKCKDDGNPMKEPYRFSN</sequence>
<dbReference type="STRING" id="40148.A0A0D9YZZ6"/>
<dbReference type="AlphaFoldDB" id="A0A0D9YZZ6"/>
<dbReference type="InterPro" id="IPR036291">
    <property type="entry name" value="NAD(P)-bd_dom_sf"/>
</dbReference>
<proteinExistence type="predicted"/>
<dbReference type="eggNOG" id="KOG1502">
    <property type="taxonomic scope" value="Eukaryota"/>
</dbReference>
<dbReference type="Pfam" id="PF01370">
    <property type="entry name" value="Epimerase"/>
    <property type="match status" value="2"/>
</dbReference>
<dbReference type="PANTHER" id="PTHR10366">
    <property type="entry name" value="NAD DEPENDENT EPIMERASE/DEHYDRATASE"/>
    <property type="match status" value="1"/>
</dbReference>
<evidence type="ECO:0000313" key="3">
    <source>
        <dbReference type="EnsemblPlants" id="OGLUM02G38060.1"/>
    </source>
</evidence>
<dbReference type="InterPro" id="IPR001509">
    <property type="entry name" value="Epimerase_deHydtase"/>
</dbReference>
<reference evidence="3" key="2">
    <citation type="submission" date="2018-05" db="EMBL/GenBank/DDBJ databases">
        <title>OgluRS3 (Oryza glumaepatula Reference Sequence Version 3).</title>
        <authorList>
            <person name="Zhang J."/>
            <person name="Kudrna D."/>
            <person name="Lee S."/>
            <person name="Talag J."/>
            <person name="Welchert J."/>
            <person name="Wing R.A."/>
        </authorList>
    </citation>
    <scope>NUCLEOTIDE SEQUENCE [LARGE SCALE GENOMIC DNA]</scope>
</reference>
<feature type="domain" description="NAD-dependent epimerase/dehydratase" evidence="2">
    <location>
        <begin position="382"/>
        <end position="610"/>
    </location>
</feature>
<dbReference type="Proteomes" id="UP000026961">
    <property type="component" value="Chromosome 2"/>
</dbReference>
<keyword evidence="4" id="KW-1185">Reference proteome</keyword>
<name>A0A0D9YZZ6_9ORYZ</name>
<dbReference type="Gramene" id="OGLUM02G38060.1">
    <property type="protein sequence ID" value="OGLUM02G38060.1"/>
    <property type="gene ID" value="OGLUM02G38060"/>
</dbReference>
<feature type="domain" description="NAD-dependent epimerase/dehydratase" evidence="2">
    <location>
        <begin position="17"/>
        <end position="248"/>
    </location>
</feature>
<reference evidence="3" key="1">
    <citation type="submission" date="2015-04" db="UniProtKB">
        <authorList>
            <consortium name="EnsemblPlants"/>
        </authorList>
    </citation>
    <scope>IDENTIFICATION</scope>
</reference>